<dbReference type="InterPro" id="IPR013783">
    <property type="entry name" value="Ig-like_fold"/>
</dbReference>
<dbReference type="Pfam" id="PF18785">
    <property type="entry name" value="Inv-AAD"/>
    <property type="match status" value="1"/>
</dbReference>
<dbReference type="Gene3D" id="3.40.140.10">
    <property type="entry name" value="Cytidine Deaminase, domain 2"/>
    <property type="match status" value="1"/>
</dbReference>
<comment type="caution">
    <text evidence="2">The sequence shown here is derived from an EMBL/GenBank/DDBJ whole genome shotgun (WGS) entry which is preliminary data.</text>
</comment>
<protein>
    <submittedName>
        <fullName evidence="2">Uncharacterized protein</fullName>
    </submittedName>
</protein>
<feature type="region of interest" description="Disordered" evidence="1">
    <location>
        <begin position="33"/>
        <end position="76"/>
    </location>
</feature>
<accession>A0AAD9FVB1</accession>
<feature type="region of interest" description="Disordered" evidence="1">
    <location>
        <begin position="1534"/>
        <end position="1572"/>
    </location>
</feature>
<dbReference type="InterPro" id="IPR016193">
    <property type="entry name" value="Cytidine_deaminase-like"/>
</dbReference>
<proteinExistence type="predicted"/>
<evidence type="ECO:0000313" key="3">
    <source>
        <dbReference type="Proteomes" id="UP001182556"/>
    </source>
</evidence>
<keyword evidence="3" id="KW-1185">Reference proteome</keyword>
<organism evidence="2 3">
    <name type="scientific">Papiliotrema laurentii</name>
    <name type="common">Cryptococcus laurentii</name>
    <dbReference type="NCBI Taxonomy" id="5418"/>
    <lineage>
        <taxon>Eukaryota</taxon>
        <taxon>Fungi</taxon>
        <taxon>Dikarya</taxon>
        <taxon>Basidiomycota</taxon>
        <taxon>Agaricomycotina</taxon>
        <taxon>Tremellomycetes</taxon>
        <taxon>Tremellales</taxon>
        <taxon>Rhynchogastremaceae</taxon>
        <taxon>Papiliotrema</taxon>
    </lineage>
</organism>
<feature type="compositionally biased region" description="Low complexity" evidence="1">
    <location>
        <begin position="653"/>
        <end position="670"/>
    </location>
</feature>
<feature type="region of interest" description="Disordered" evidence="1">
    <location>
        <begin position="516"/>
        <end position="579"/>
    </location>
</feature>
<feature type="region of interest" description="Disordered" evidence="1">
    <location>
        <begin position="1760"/>
        <end position="1780"/>
    </location>
</feature>
<feature type="compositionally biased region" description="Low complexity" evidence="1">
    <location>
        <begin position="56"/>
        <end position="76"/>
    </location>
</feature>
<feature type="region of interest" description="Disordered" evidence="1">
    <location>
        <begin position="205"/>
        <end position="245"/>
    </location>
</feature>
<dbReference type="EMBL" id="JAODAN010000001">
    <property type="protein sequence ID" value="KAK1926926.1"/>
    <property type="molecule type" value="Genomic_DNA"/>
</dbReference>
<dbReference type="SUPFAM" id="SSF53927">
    <property type="entry name" value="Cytidine deaminase-like"/>
    <property type="match status" value="1"/>
</dbReference>
<sequence>MSNIVQSVGTMVGAGVKGLMEIAEGYMFDEENPEMESHLPQTSSSSRPTRQDDTQSNHSNPSASSSVASSYSGPSSIPPTDNLVQIVDVPSGWIHIPAAYVYAEDAGGTGQRTIKSFGLKNLVGKEVKVEVASDMREQVSFWLNEDDAIDSGVSSASSSSSTPSPALSTTLAPDSSCVVHIAFQPSAPTDSGSFQAALDQIDQTPRVHPAHPRHPIHDSLISPPPSISGVSRVGSNDGSSISVSGSIKSSAYSGGGRKQEPIHRAFSVHGLITIRASTLLDVVSDSESPASTTTTLLSRQTINLPLFATVCKSLFTAALIDPVSGRTCGSHLSSGRLEVDFGPDSIVGGQYHRDILLVNRSEVELVWSTAVVNARNKDAVWFSLRDLDSENVFGVDTSSQPVPLPPLSSRHLRLELRVRQPLAEFDFDFILSNVNQPGNVVTCHAVGSGVAEASDSALKILSETHVNFGEVCDGVWSRRVVTCKNTGDRPLDVRFSATPGHDVVFRLAGVAGDDMDEELPTGSLRHVRSTHGSDKRGTSIEPRRGRDMSSSRKSSRGASPASSIGRESSSVGDEGSPSLSAQLHADLSRHLGALDGPIAVSRSLPADSDKASSGGRDPSQPPSRGLSRVTSRTSSYLHHASAESDEDDDLESKFLSSDLSTSPSMESSSLAEVADKAMPNQIEELTMRPGTEYRILLLYRPARDTVNPPEIAGALRESSFRVYLDATSSSRSSPSRRTLKCSAKSCTSLISITSGGKIDFGEVTVGASKTATISISNLSALSARVEIAAISKVLSANRNVIVIPPFESVEERIEFFPRRINEKYEKQIFVRNLLNRANDQLLEIRSKNVDVYNLTIHSHLYRILTPSGSNFIDFGSVIINSPTIRTVYFENLTLAPLLLELMASQPEDVELFVKAEDAPPAIKSGPGKYAETTGSIERVQSPPNGELKERFMETMRELSVKAETGQNIKTAKGKSKAREKHEPKAGEEAPKLSIGASMAAALKKGSRGKPVQLYGNAVVYKDRSLLEDHEYLDLAAGPPVAAHRISPRSKRAQLLDTIEWEDKSKLSGQHPRIPKLDFAAGAKATGLFSKDSKVKRSKTSAGTAPKSPSSVSATSPVRSTVPISSLTKANGSSGEPAPSLASVVSAMANLSPSGSTKSPALTAKRIEPRDVTAGSDVSKMSVDELLVAIEQQDSQKSSITHSSLEEEEAYVKRYMSLRKELQNLVNNGKLVPARSLSVTARSTCKLIVIMTPNGSTRPHVSTKAKRADSRIFIKLADFDRSLLSQAAGSSTDLGDLPVRDLVIRSSCVRSVLEVGQTSINFGSCEKGEVKSKTIVVQNKSDCIGMFRLRTSGSIASGDLKLGMGRYGVIAAFGRKEVEQFSFTPSLTGNYQETLTVENVLDGYNDQKVAVKAVVRKQPAMTVDTTMLDLGAIDPDAQTEGKDKSPDLPGFVVTNVSKHERTFVVTVDQDSKIDSGTSSFAEISLIRDEKGGGMALSKGEEEEVETILQKLKIARRKGKADKIKKYEARLKELGVSQPGAAKEDSDAESVAGDGHSATQSGMGSPIDEVPPSIPVPIGQEMDVKRKECVRSLSITLGPNQKTKILVDLILTGMSGELATTITLHDRKNMDETIRIGVKATLGSKDDTEVAPAIPCPSEQPLHQSIMRHCLKLTLQCPVSQTAFCVGSTLFLPDTSPFFSTLRPFFPVFPPDDPDPIGLILADGYSRQIPGNTHAEANALANFRAKYAELVKTSIASSPTLSTSASTMATSASTTRSVLTAESHGTLPSVEDVLRDSDCYATMEPCSMRTSGGPSCALELVRAHVKRVYLGVEEPPDFVQCEGVRILEEGGVEVRRVGGLEEECLKAARRGRS</sequence>
<dbReference type="PANTHER" id="PTHR39211:SF1">
    <property type="entry name" value="ABNORMAL SPINDLE-LIKE MICROCEPHALY-ASSOCIATED PROTEIN ASH DOMAIN-CONTAINING PROTEIN"/>
    <property type="match status" value="1"/>
</dbReference>
<dbReference type="Proteomes" id="UP001182556">
    <property type="component" value="Unassembled WGS sequence"/>
</dbReference>
<feature type="compositionally biased region" description="Polar residues" evidence="1">
    <location>
        <begin position="1099"/>
        <end position="1118"/>
    </location>
</feature>
<evidence type="ECO:0000313" key="2">
    <source>
        <dbReference type="EMBL" id="KAK1926926.1"/>
    </source>
</evidence>
<dbReference type="GO" id="GO:0006139">
    <property type="term" value="P:nucleobase-containing compound metabolic process"/>
    <property type="evidence" value="ECO:0007669"/>
    <property type="project" value="UniProtKB-ARBA"/>
</dbReference>
<reference evidence="2" key="1">
    <citation type="submission" date="2023-02" db="EMBL/GenBank/DDBJ databases">
        <title>Identification and recombinant expression of a fungal hydrolase from Papiliotrema laurentii that hydrolyzes apple cutin and clears colloidal polyester polyurethane.</title>
        <authorList>
            <consortium name="DOE Joint Genome Institute"/>
            <person name="Roman V.A."/>
            <person name="Bojanowski C."/>
            <person name="Crable B.R."/>
            <person name="Wagner D.N."/>
            <person name="Hung C.S."/>
            <person name="Nadeau L.J."/>
            <person name="Schratz L."/>
            <person name="Haridas S."/>
            <person name="Pangilinan J."/>
            <person name="Lipzen A."/>
            <person name="Na H."/>
            <person name="Yan M."/>
            <person name="Ng V."/>
            <person name="Grigoriev I.V."/>
            <person name="Spatafora J.W."/>
            <person name="Barlow D."/>
            <person name="Biffinger J."/>
            <person name="Kelley-Loughnane N."/>
            <person name="Varaljay V.A."/>
            <person name="Crookes-Goodson W.J."/>
        </authorList>
    </citation>
    <scope>NUCLEOTIDE SEQUENCE</scope>
    <source>
        <strain evidence="2">5307AH</strain>
    </source>
</reference>
<feature type="compositionally biased region" description="Low complexity" evidence="1">
    <location>
        <begin position="1760"/>
        <end position="1775"/>
    </location>
</feature>
<dbReference type="Gene3D" id="2.60.40.10">
    <property type="entry name" value="Immunoglobulins"/>
    <property type="match status" value="2"/>
</dbReference>
<feature type="region of interest" description="Disordered" evidence="1">
    <location>
        <begin position="963"/>
        <end position="990"/>
    </location>
</feature>
<feature type="compositionally biased region" description="Low complexity" evidence="1">
    <location>
        <begin position="556"/>
        <end position="566"/>
    </location>
</feature>
<dbReference type="PANTHER" id="PTHR39211">
    <property type="entry name" value="CHROMOSOME 7, WHOLE GENOME SHOTGUN SEQUENCE"/>
    <property type="match status" value="1"/>
</dbReference>
<dbReference type="GO" id="GO:0003824">
    <property type="term" value="F:catalytic activity"/>
    <property type="evidence" value="ECO:0007669"/>
    <property type="project" value="InterPro"/>
</dbReference>
<feature type="compositionally biased region" description="Polar residues" evidence="1">
    <location>
        <begin position="39"/>
        <end position="48"/>
    </location>
</feature>
<gene>
    <name evidence="2" type="ORF">DB88DRAFT_514265</name>
</gene>
<feature type="compositionally biased region" description="Polar residues" evidence="1">
    <location>
        <begin position="567"/>
        <end position="579"/>
    </location>
</feature>
<feature type="compositionally biased region" description="Basic and acidic residues" evidence="1">
    <location>
        <begin position="979"/>
        <end position="990"/>
    </location>
</feature>
<name>A0AAD9FVB1_PAPLA</name>
<feature type="region of interest" description="Disordered" evidence="1">
    <location>
        <begin position="600"/>
        <end position="674"/>
    </location>
</feature>
<feature type="compositionally biased region" description="Basic and acidic residues" evidence="1">
    <location>
        <begin position="531"/>
        <end position="550"/>
    </location>
</feature>
<evidence type="ECO:0000256" key="1">
    <source>
        <dbReference type="SAM" id="MobiDB-lite"/>
    </source>
</evidence>
<feature type="region of interest" description="Disordered" evidence="1">
    <location>
        <begin position="1089"/>
        <end position="1118"/>
    </location>
</feature>
<feature type="compositionally biased region" description="Low complexity" evidence="1">
    <location>
        <begin position="234"/>
        <end position="245"/>
    </location>
</feature>